<feature type="compositionally biased region" description="Basic and acidic residues" evidence="1">
    <location>
        <begin position="153"/>
        <end position="172"/>
    </location>
</feature>
<evidence type="ECO:0000313" key="2">
    <source>
        <dbReference type="EMBL" id="KAK5527531.1"/>
    </source>
</evidence>
<reference evidence="2 3" key="1">
    <citation type="submission" date="2023-06" db="EMBL/GenBank/DDBJ databases">
        <title>Black Yeasts Isolated from many extreme environments.</title>
        <authorList>
            <person name="Coleine C."/>
            <person name="Stajich J.E."/>
            <person name="Selbmann L."/>
        </authorList>
    </citation>
    <scope>NUCLEOTIDE SEQUENCE [LARGE SCALE GENOMIC DNA]</scope>
    <source>
        <strain evidence="2 3">CCFEE 5887</strain>
    </source>
</reference>
<feature type="region of interest" description="Disordered" evidence="1">
    <location>
        <begin position="151"/>
        <end position="189"/>
    </location>
</feature>
<dbReference type="EMBL" id="JAXLQG010000047">
    <property type="protein sequence ID" value="KAK5527531.1"/>
    <property type="molecule type" value="Genomic_DNA"/>
</dbReference>
<dbReference type="Proteomes" id="UP001345827">
    <property type="component" value="Unassembled WGS sequence"/>
</dbReference>
<protein>
    <submittedName>
        <fullName evidence="2">Uncharacterized protein</fullName>
    </submittedName>
</protein>
<dbReference type="AlphaFoldDB" id="A0AAV9PQ55"/>
<keyword evidence="3" id="KW-1185">Reference proteome</keyword>
<dbReference type="PROSITE" id="PS51257">
    <property type="entry name" value="PROKAR_LIPOPROTEIN"/>
    <property type="match status" value="1"/>
</dbReference>
<gene>
    <name evidence="2" type="ORF">LTR25_011112</name>
</gene>
<evidence type="ECO:0000256" key="1">
    <source>
        <dbReference type="SAM" id="MobiDB-lite"/>
    </source>
</evidence>
<evidence type="ECO:0000313" key="3">
    <source>
        <dbReference type="Proteomes" id="UP001345827"/>
    </source>
</evidence>
<accession>A0AAV9PQ55</accession>
<sequence>MGKLIPNVFNLAVVIFVALGSTACSYGMAIIGCGRTQTLLQNQLANKISSTIGQPSFYRSLHLAQQGEPGYGRTAQYIGAYNGKRSGDHQLQKTGLRSSQPTFEARVLVSACVGSIWQTSFCWLPAQSEDINAQFGEKVAIHYYGATQGEQAEMERGAQQDEEEELRKRGSVSEKTGGVQQGDFMTAKA</sequence>
<comment type="caution">
    <text evidence="2">The sequence shown here is derived from an EMBL/GenBank/DDBJ whole genome shotgun (WGS) entry which is preliminary data.</text>
</comment>
<name>A0AAV9PQ55_9PEZI</name>
<organism evidence="2 3">
    <name type="scientific">Vermiconidia calcicola</name>
    <dbReference type="NCBI Taxonomy" id="1690605"/>
    <lineage>
        <taxon>Eukaryota</taxon>
        <taxon>Fungi</taxon>
        <taxon>Dikarya</taxon>
        <taxon>Ascomycota</taxon>
        <taxon>Pezizomycotina</taxon>
        <taxon>Dothideomycetes</taxon>
        <taxon>Dothideomycetidae</taxon>
        <taxon>Mycosphaerellales</taxon>
        <taxon>Extremaceae</taxon>
        <taxon>Vermiconidia</taxon>
    </lineage>
</organism>
<proteinExistence type="predicted"/>